<dbReference type="PANTHER" id="PTHR42886:SF29">
    <property type="entry name" value="PUMMELIG, ISOFORM A"/>
    <property type="match status" value="1"/>
</dbReference>
<evidence type="ECO:0000313" key="3">
    <source>
        <dbReference type="EMBL" id="CAF0760354.1"/>
    </source>
</evidence>
<gene>
    <name evidence="4" type="ORF">GPM918_LOCUS10093</name>
    <name evidence="3" type="ORF">OVA965_LOCUS2516</name>
    <name evidence="6" type="ORF">SRO942_LOCUS10094</name>
    <name evidence="5" type="ORF">TMI583_LOCUS2516</name>
</gene>
<dbReference type="Gene3D" id="3.40.50.1820">
    <property type="entry name" value="alpha/beta hydrolase"/>
    <property type="match status" value="2"/>
</dbReference>
<dbReference type="EMBL" id="CAJOBA010000545">
    <property type="protein sequence ID" value="CAF3540093.1"/>
    <property type="molecule type" value="Genomic_DNA"/>
</dbReference>
<dbReference type="InterPro" id="IPR029058">
    <property type="entry name" value="AB_hydrolase_fold"/>
</dbReference>
<dbReference type="SUPFAM" id="SSF53474">
    <property type="entry name" value="alpha/beta-Hydrolases"/>
    <property type="match status" value="2"/>
</dbReference>
<dbReference type="GO" id="GO:0006654">
    <property type="term" value="P:phosphatidic acid biosynthetic process"/>
    <property type="evidence" value="ECO:0007669"/>
    <property type="project" value="TreeGrafter"/>
</dbReference>
<name>A0A814BNK9_9BILA</name>
<feature type="domain" description="AB hydrolase-1" evidence="2">
    <location>
        <begin position="481"/>
        <end position="605"/>
    </location>
</feature>
<evidence type="ECO:0000313" key="6">
    <source>
        <dbReference type="EMBL" id="CAF3707523.1"/>
    </source>
</evidence>
<sequence>MTDRSTSSYFNYLTKEQMNDNNNSKDPYGLLSISDSNDECKLIKNRNECLPQILLRFLQLTFLPPQMLTTAEERLYYGLRNTYYGQYIPIRGDNFIWTVTGNSNDNLNTVPVVFIHDFGCASGIWVQNMDFFSSQHPFYMFDILGCGRSSRPSFDGLKHIEAETKFVEAIEDWRGELNLNSFYLIGHGFGAFLSTLYTIKYGQYIKKLILLDPWGFNPKPEETQLDLKTPWWIKLLAFMTQTWTPFSAFRFLGPLGLPLLKLLAPRWKRLAPVSNSEDKAEELYEYLFHCNVQPSSGDVGFQAMADWYGWAKAPILTPNNSRIDDMSADIPIFFIYGSRTWVDNTSAHQILKQRKNTSVRMANGNSSTDVYPNEMPPEEFVSNYFDQAISASTHNDQNPELDEIPSTTKIDQNVPDSGRFRSLTSFTSCLSWNKTSPQLLERAERRIFDTLKSQFNGRSVPIMNNSDTIWTVYHNQAKNIPIVLIHGFGGGLGLWALNLDQLCEQRPVYCIDLPGFGRSSRPVFSLDAKEAEQQFVDMIEDWRNQMDLNEFILLGHSFGGYLAAAYTLRHPQFIKQLILVDPWGMPRKPDNLWENHFKKKPYWFRPMSSIVMKFSPLAVLRAAGPLGIRVMKYFRPDLRAKFEKLFDDDRIFEYLYHCNAQTPPTGEAAFKTSKLFIYHSFVLADFLGWAKEPMIERIHLIDEHVPIHFLHGDHSWISNESSAIAKMNRPNSLVTIDIVQKSGHHVYADNPEQFEQYLQKTLLNM</sequence>
<evidence type="ECO:0000313" key="4">
    <source>
        <dbReference type="EMBL" id="CAF0929300.1"/>
    </source>
</evidence>
<organism evidence="4 7">
    <name type="scientific">Didymodactylos carnosus</name>
    <dbReference type="NCBI Taxonomy" id="1234261"/>
    <lineage>
        <taxon>Eukaryota</taxon>
        <taxon>Metazoa</taxon>
        <taxon>Spiralia</taxon>
        <taxon>Gnathifera</taxon>
        <taxon>Rotifera</taxon>
        <taxon>Eurotatoria</taxon>
        <taxon>Bdelloidea</taxon>
        <taxon>Philodinida</taxon>
        <taxon>Philodinidae</taxon>
        <taxon>Didymodactylos</taxon>
    </lineage>
</organism>
<feature type="domain" description="AB hydrolase-1" evidence="2">
    <location>
        <begin position="111"/>
        <end position="234"/>
    </location>
</feature>
<dbReference type="GO" id="GO:0052689">
    <property type="term" value="F:carboxylic ester hydrolase activity"/>
    <property type="evidence" value="ECO:0007669"/>
    <property type="project" value="TreeGrafter"/>
</dbReference>
<dbReference type="Proteomes" id="UP000681722">
    <property type="component" value="Unassembled WGS sequence"/>
</dbReference>
<dbReference type="OrthoDB" id="7457040at2759"/>
<reference evidence="4" key="1">
    <citation type="submission" date="2021-02" db="EMBL/GenBank/DDBJ databases">
        <authorList>
            <person name="Nowell W R."/>
        </authorList>
    </citation>
    <scope>NUCLEOTIDE SEQUENCE</scope>
</reference>
<comment type="similarity">
    <text evidence="1">Belongs to the peptidase S33 family. ABHD4/ABHD5 subfamily.</text>
</comment>
<accession>A0A814BNK9</accession>
<dbReference type="EMBL" id="CAJNOQ010001952">
    <property type="protein sequence ID" value="CAF0929300.1"/>
    <property type="molecule type" value="Genomic_DNA"/>
</dbReference>
<dbReference type="GO" id="GO:0042171">
    <property type="term" value="F:lysophosphatidic acid acyltransferase activity"/>
    <property type="evidence" value="ECO:0007669"/>
    <property type="project" value="TreeGrafter"/>
</dbReference>
<evidence type="ECO:0000313" key="5">
    <source>
        <dbReference type="EMBL" id="CAF3540093.1"/>
    </source>
</evidence>
<keyword evidence="7" id="KW-1185">Reference proteome</keyword>
<dbReference type="Pfam" id="PF00561">
    <property type="entry name" value="Abhydrolase_1"/>
    <property type="match status" value="2"/>
</dbReference>
<dbReference type="Proteomes" id="UP000677228">
    <property type="component" value="Unassembled WGS sequence"/>
</dbReference>
<dbReference type="GO" id="GO:0005811">
    <property type="term" value="C:lipid droplet"/>
    <property type="evidence" value="ECO:0007669"/>
    <property type="project" value="TreeGrafter"/>
</dbReference>
<comment type="caution">
    <text evidence="4">The sequence shown here is derived from an EMBL/GenBank/DDBJ whole genome shotgun (WGS) entry which is preliminary data.</text>
</comment>
<proteinExistence type="inferred from homology"/>
<protein>
    <recommendedName>
        <fullName evidence="2">AB hydrolase-1 domain-containing protein</fullName>
    </recommendedName>
</protein>
<dbReference type="InterPro" id="IPR000073">
    <property type="entry name" value="AB_hydrolase_1"/>
</dbReference>
<dbReference type="Proteomes" id="UP000663829">
    <property type="component" value="Unassembled WGS sequence"/>
</dbReference>
<dbReference type="Proteomes" id="UP000682733">
    <property type="component" value="Unassembled WGS sequence"/>
</dbReference>
<evidence type="ECO:0000256" key="1">
    <source>
        <dbReference type="ARBA" id="ARBA00038097"/>
    </source>
</evidence>
<dbReference type="GO" id="GO:0005739">
    <property type="term" value="C:mitochondrion"/>
    <property type="evidence" value="ECO:0007669"/>
    <property type="project" value="TreeGrafter"/>
</dbReference>
<dbReference type="PRINTS" id="PR00111">
    <property type="entry name" value="ABHYDROLASE"/>
</dbReference>
<dbReference type="AlphaFoldDB" id="A0A814BNK9"/>
<dbReference type="EMBL" id="CAJOBC010001952">
    <property type="protein sequence ID" value="CAF3707523.1"/>
    <property type="molecule type" value="Genomic_DNA"/>
</dbReference>
<dbReference type="EMBL" id="CAJNOK010000545">
    <property type="protein sequence ID" value="CAF0760354.1"/>
    <property type="molecule type" value="Genomic_DNA"/>
</dbReference>
<dbReference type="GO" id="GO:0055088">
    <property type="term" value="P:lipid homeostasis"/>
    <property type="evidence" value="ECO:0007669"/>
    <property type="project" value="TreeGrafter"/>
</dbReference>
<evidence type="ECO:0000259" key="2">
    <source>
        <dbReference type="Pfam" id="PF00561"/>
    </source>
</evidence>
<dbReference type="PANTHER" id="PTHR42886">
    <property type="entry name" value="RE40534P-RELATED"/>
    <property type="match status" value="1"/>
</dbReference>
<evidence type="ECO:0000313" key="7">
    <source>
        <dbReference type="Proteomes" id="UP000663829"/>
    </source>
</evidence>